<proteinExistence type="predicted"/>
<sequence>MAFIVVQQAIIDELKIKGEYFNTGQSKANKEAQKPSCHVITQYKLGIQNERSKGSLEEEQDFINRGVPNIGLNSKFWLPGYPEIHSMELEIHG</sequence>
<evidence type="ECO:0000313" key="1">
    <source>
        <dbReference type="EMBL" id="TEY43606.1"/>
    </source>
</evidence>
<name>A0A4Y8CST4_9HELO</name>
<comment type="caution">
    <text evidence="1">The sequence shown here is derived from an EMBL/GenBank/DDBJ whole genome shotgun (WGS) entry which is preliminary data.</text>
</comment>
<dbReference type="AlphaFoldDB" id="A0A4Y8CST4"/>
<reference evidence="1 2" key="1">
    <citation type="submission" date="2017-11" db="EMBL/GenBank/DDBJ databases">
        <title>Comparative genomics of Botrytis spp.</title>
        <authorList>
            <person name="Valero-Jimenez C.A."/>
            <person name="Tapia P."/>
            <person name="Veloso J."/>
            <person name="Silva-Moreno E."/>
            <person name="Staats M."/>
            <person name="Valdes J.H."/>
            <person name="Van Kan J.A.L."/>
        </authorList>
    </citation>
    <scope>NUCLEOTIDE SEQUENCE [LARGE SCALE GENOMIC DNA]</scope>
    <source>
        <strain evidence="1 2">MUCL2830</strain>
    </source>
</reference>
<dbReference type="OrthoDB" id="3473305at2759"/>
<accession>A0A4Y8CST4</accession>
<gene>
    <name evidence="1" type="ORF">BOTCAL_0368g00050</name>
</gene>
<keyword evidence="2" id="KW-1185">Reference proteome</keyword>
<protein>
    <submittedName>
        <fullName evidence="1">Uncharacterized protein</fullName>
    </submittedName>
</protein>
<dbReference type="Proteomes" id="UP000297299">
    <property type="component" value="Unassembled WGS sequence"/>
</dbReference>
<dbReference type="EMBL" id="PHWZ01000367">
    <property type="protein sequence ID" value="TEY43606.1"/>
    <property type="molecule type" value="Genomic_DNA"/>
</dbReference>
<evidence type="ECO:0000313" key="2">
    <source>
        <dbReference type="Proteomes" id="UP000297299"/>
    </source>
</evidence>
<organism evidence="1 2">
    <name type="scientific">Botryotinia calthae</name>
    <dbReference type="NCBI Taxonomy" id="38488"/>
    <lineage>
        <taxon>Eukaryota</taxon>
        <taxon>Fungi</taxon>
        <taxon>Dikarya</taxon>
        <taxon>Ascomycota</taxon>
        <taxon>Pezizomycotina</taxon>
        <taxon>Leotiomycetes</taxon>
        <taxon>Helotiales</taxon>
        <taxon>Sclerotiniaceae</taxon>
        <taxon>Botryotinia</taxon>
    </lineage>
</organism>